<dbReference type="PANTHER" id="PTHR11132">
    <property type="entry name" value="SOLUTE CARRIER FAMILY 35"/>
    <property type="match status" value="1"/>
</dbReference>
<evidence type="ECO:0000313" key="8">
    <source>
        <dbReference type="Proteomes" id="UP001176961"/>
    </source>
</evidence>
<feature type="transmembrane region" description="Helical" evidence="5">
    <location>
        <begin position="232"/>
        <end position="253"/>
    </location>
</feature>
<dbReference type="InterPro" id="IPR004853">
    <property type="entry name" value="Sugar_P_trans_dom"/>
</dbReference>
<evidence type="ECO:0000256" key="4">
    <source>
        <dbReference type="ARBA" id="ARBA00023136"/>
    </source>
</evidence>
<feature type="transmembrane region" description="Helical" evidence="5">
    <location>
        <begin position="193"/>
        <end position="212"/>
    </location>
</feature>
<evidence type="ECO:0000256" key="1">
    <source>
        <dbReference type="ARBA" id="ARBA00004141"/>
    </source>
</evidence>
<evidence type="ECO:0000256" key="2">
    <source>
        <dbReference type="ARBA" id="ARBA00022692"/>
    </source>
</evidence>
<reference evidence="7" key="1">
    <citation type="submission" date="2023-07" db="EMBL/GenBank/DDBJ databases">
        <authorList>
            <consortium name="CYATHOMIX"/>
        </authorList>
    </citation>
    <scope>NUCLEOTIDE SEQUENCE</scope>
    <source>
        <strain evidence="7">N/A</strain>
    </source>
</reference>
<sequence length="374" mass="42487">MMCDRVCLVHYKDSKTYLLFVRDFKDGRGGFMETGRISSILWSHIYNCCFCQQNIVDEFQVPFISFCWIRIVTFPTLDSSIPRKIMPLPLLFVLNLVSGLGGTKLINLPMFTVLRRFSILMTMILEYYILGVNASRAVRISVCLMIAGSVIAALFDLTFDLYGYILIGLNDICTAALGVYTKQKLEAKELGKYGLMFYNSLFMLVPTFILITYTGDTDQAISFMSSARMTKSVWICFFVSCICGFALNYSLVLCTHFNSALTTTCVGPIKNLFVTYVGMFSSGDYVFQLTNFIGINVSVLGSILYTYVTFRTKSLSQRVQSSFVLSKAMRYGILDLHLSRTRRRMRNSFKICRWFSSAAVITDYAMIVDCLYCI</sequence>
<dbReference type="AlphaFoldDB" id="A0AA36H9F6"/>
<feature type="transmembrane region" description="Helical" evidence="5">
    <location>
        <begin position="260"/>
        <end position="279"/>
    </location>
</feature>
<dbReference type="EMBL" id="CATQJL010000316">
    <property type="protein sequence ID" value="CAJ0606074.1"/>
    <property type="molecule type" value="Genomic_DNA"/>
</dbReference>
<protein>
    <recommendedName>
        <fullName evidence="6">Sugar phosphate transporter domain-containing protein</fullName>
    </recommendedName>
</protein>
<comment type="subcellular location">
    <subcellularLocation>
        <location evidence="1">Membrane</location>
        <topology evidence="1">Multi-pass membrane protein</topology>
    </subcellularLocation>
</comment>
<dbReference type="Proteomes" id="UP001176961">
    <property type="component" value="Unassembled WGS sequence"/>
</dbReference>
<dbReference type="GO" id="GO:0016020">
    <property type="term" value="C:membrane"/>
    <property type="evidence" value="ECO:0007669"/>
    <property type="project" value="UniProtKB-SubCell"/>
</dbReference>
<evidence type="ECO:0000256" key="3">
    <source>
        <dbReference type="ARBA" id="ARBA00022989"/>
    </source>
</evidence>
<keyword evidence="2 5" id="KW-0812">Transmembrane</keyword>
<name>A0AA36H9F6_CYLNA</name>
<feature type="transmembrane region" description="Helical" evidence="5">
    <location>
        <begin position="88"/>
        <end position="107"/>
    </location>
</feature>
<keyword evidence="3 5" id="KW-1133">Transmembrane helix</keyword>
<feature type="domain" description="Sugar phosphate transporter" evidence="6">
    <location>
        <begin position="66"/>
        <end position="305"/>
    </location>
</feature>
<feature type="transmembrane region" description="Helical" evidence="5">
    <location>
        <begin position="161"/>
        <end position="181"/>
    </location>
</feature>
<evidence type="ECO:0000259" key="6">
    <source>
        <dbReference type="Pfam" id="PF03151"/>
    </source>
</evidence>
<keyword evidence="8" id="KW-1185">Reference proteome</keyword>
<proteinExistence type="predicted"/>
<keyword evidence="4 5" id="KW-0472">Membrane</keyword>
<evidence type="ECO:0000256" key="5">
    <source>
        <dbReference type="SAM" id="Phobius"/>
    </source>
</evidence>
<dbReference type="InterPro" id="IPR050186">
    <property type="entry name" value="TPT_transporter"/>
</dbReference>
<gene>
    <name evidence="7" type="ORF">CYNAS_LOCUS18057</name>
</gene>
<accession>A0AA36H9F6</accession>
<evidence type="ECO:0000313" key="7">
    <source>
        <dbReference type="EMBL" id="CAJ0606074.1"/>
    </source>
</evidence>
<feature type="transmembrane region" description="Helical" evidence="5">
    <location>
        <begin position="137"/>
        <end position="155"/>
    </location>
</feature>
<feature type="transmembrane region" description="Helical" evidence="5">
    <location>
        <begin position="285"/>
        <end position="308"/>
    </location>
</feature>
<dbReference type="Pfam" id="PF03151">
    <property type="entry name" value="TPT"/>
    <property type="match status" value="1"/>
</dbReference>
<comment type="caution">
    <text evidence="7">The sequence shown here is derived from an EMBL/GenBank/DDBJ whole genome shotgun (WGS) entry which is preliminary data.</text>
</comment>
<organism evidence="7 8">
    <name type="scientific">Cylicocyclus nassatus</name>
    <name type="common">Nematode worm</name>
    <dbReference type="NCBI Taxonomy" id="53992"/>
    <lineage>
        <taxon>Eukaryota</taxon>
        <taxon>Metazoa</taxon>
        <taxon>Ecdysozoa</taxon>
        <taxon>Nematoda</taxon>
        <taxon>Chromadorea</taxon>
        <taxon>Rhabditida</taxon>
        <taxon>Rhabditina</taxon>
        <taxon>Rhabditomorpha</taxon>
        <taxon>Strongyloidea</taxon>
        <taxon>Strongylidae</taxon>
        <taxon>Cylicocyclus</taxon>
    </lineage>
</organism>